<protein>
    <recommendedName>
        <fullName evidence="4 12">Heme exporter protein D</fullName>
    </recommendedName>
</protein>
<evidence type="ECO:0000256" key="1">
    <source>
        <dbReference type="ARBA" id="ARBA00002442"/>
    </source>
</evidence>
<comment type="caution">
    <text evidence="13">The sequence shown here is derived from an EMBL/GenBank/DDBJ whole genome shotgun (WGS) entry which is preliminary data.</text>
</comment>
<feature type="transmembrane region" description="Helical" evidence="12">
    <location>
        <begin position="12"/>
        <end position="30"/>
    </location>
</feature>
<keyword evidence="9 12" id="KW-0201">Cytochrome c-type biogenesis</keyword>
<keyword evidence="10 12" id="KW-1133">Transmembrane helix</keyword>
<evidence type="ECO:0000256" key="3">
    <source>
        <dbReference type="ARBA" id="ARBA00008741"/>
    </source>
</evidence>
<gene>
    <name evidence="13" type="primary">ccmD</name>
    <name evidence="13" type="ORF">GR183_09055</name>
</gene>
<evidence type="ECO:0000256" key="8">
    <source>
        <dbReference type="ARBA" id="ARBA00022692"/>
    </source>
</evidence>
<evidence type="ECO:0000256" key="12">
    <source>
        <dbReference type="RuleBase" id="RU363101"/>
    </source>
</evidence>
<name>A0A7X3S7R3_9HYPH</name>
<comment type="function">
    <text evidence="1 12">Required for the export of heme to the periplasm for the biogenesis of c-type cytochromes.</text>
</comment>
<keyword evidence="14" id="KW-1185">Reference proteome</keyword>
<dbReference type="Pfam" id="PF04995">
    <property type="entry name" value="CcmD"/>
    <property type="match status" value="1"/>
</dbReference>
<evidence type="ECO:0000256" key="4">
    <source>
        <dbReference type="ARBA" id="ARBA00016461"/>
    </source>
</evidence>
<keyword evidence="6 12" id="KW-1003">Cell membrane</keyword>
<evidence type="ECO:0000256" key="5">
    <source>
        <dbReference type="ARBA" id="ARBA00022448"/>
    </source>
</evidence>
<dbReference type="AlphaFoldDB" id="A0A7X3S7R3"/>
<keyword evidence="11 12" id="KW-0472">Membrane</keyword>
<sequence length="62" mass="6981">MLLDLGPHSTFIVASYAITVLVALALIVWIRIDFTRQKRALGELERRGVSRRSAEDGVKSRK</sequence>
<evidence type="ECO:0000256" key="11">
    <source>
        <dbReference type="ARBA" id="ARBA00023136"/>
    </source>
</evidence>
<evidence type="ECO:0000313" key="14">
    <source>
        <dbReference type="Proteomes" id="UP000433101"/>
    </source>
</evidence>
<comment type="subcellular location">
    <subcellularLocation>
        <location evidence="2 12">Cell inner membrane</location>
        <topology evidence="2 12">Single-pass membrane protein</topology>
    </subcellularLocation>
</comment>
<dbReference type="GO" id="GO:0015886">
    <property type="term" value="P:heme transport"/>
    <property type="evidence" value="ECO:0007669"/>
    <property type="project" value="InterPro"/>
</dbReference>
<evidence type="ECO:0000256" key="2">
    <source>
        <dbReference type="ARBA" id="ARBA00004377"/>
    </source>
</evidence>
<reference evidence="13 14" key="1">
    <citation type="submission" date="2019-12" db="EMBL/GenBank/DDBJ databases">
        <authorList>
            <person name="Li M."/>
        </authorList>
    </citation>
    <scope>NUCLEOTIDE SEQUENCE [LARGE SCALE GENOMIC DNA]</scope>
    <source>
        <strain evidence="13 14">GBMRC 2046</strain>
    </source>
</reference>
<dbReference type="GO" id="GO:0005886">
    <property type="term" value="C:plasma membrane"/>
    <property type="evidence" value="ECO:0007669"/>
    <property type="project" value="UniProtKB-SubCell"/>
</dbReference>
<keyword evidence="5 12" id="KW-0813">Transport</keyword>
<dbReference type="RefSeq" id="WP_160775276.1">
    <property type="nucleotide sequence ID" value="NZ_WUMV01000003.1"/>
</dbReference>
<dbReference type="InterPro" id="IPR007078">
    <property type="entry name" value="Haem_export_protD_CcmD"/>
</dbReference>
<evidence type="ECO:0000313" key="13">
    <source>
        <dbReference type="EMBL" id="MXN65053.1"/>
    </source>
</evidence>
<evidence type="ECO:0000256" key="6">
    <source>
        <dbReference type="ARBA" id="ARBA00022475"/>
    </source>
</evidence>
<keyword evidence="8 12" id="KW-0812">Transmembrane</keyword>
<evidence type="ECO:0000256" key="9">
    <source>
        <dbReference type="ARBA" id="ARBA00022748"/>
    </source>
</evidence>
<evidence type="ECO:0000256" key="7">
    <source>
        <dbReference type="ARBA" id="ARBA00022519"/>
    </source>
</evidence>
<evidence type="ECO:0000256" key="10">
    <source>
        <dbReference type="ARBA" id="ARBA00022989"/>
    </source>
</evidence>
<dbReference type="EMBL" id="WUMV01000003">
    <property type="protein sequence ID" value="MXN65053.1"/>
    <property type="molecule type" value="Genomic_DNA"/>
</dbReference>
<comment type="similarity">
    <text evidence="3 12">Belongs to the CcmD/CycX/HelD family.</text>
</comment>
<proteinExistence type="inferred from homology"/>
<dbReference type="Proteomes" id="UP000433101">
    <property type="component" value="Unassembled WGS sequence"/>
</dbReference>
<organism evidence="13 14">
    <name type="scientific">Stappia sediminis</name>
    <dbReference type="NCBI Taxonomy" id="2692190"/>
    <lineage>
        <taxon>Bacteria</taxon>
        <taxon>Pseudomonadati</taxon>
        <taxon>Pseudomonadota</taxon>
        <taxon>Alphaproteobacteria</taxon>
        <taxon>Hyphomicrobiales</taxon>
        <taxon>Stappiaceae</taxon>
        <taxon>Stappia</taxon>
    </lineage>
</organism>
<keyword evidence="7 12" id="KW-0997">Cell inner membrane</keyword>
<dbReference type="NCBIfam" id="TIGR03141">
    <property type="entry name" value="cytochro_ccmD"/>
    <property type="match status" value="1"/>
</dbReference>
<accession>A0A7X3S7R3</accession>
<dbReference type="GO" id="GO:0017004">
    <property type="term" value="P:cytochrome complex assembly"/>
    <property type="evidence" value="ECO:0007669"/>
    <property type="project" value="UniProtKB-KW"/>
</dbReference>